<dbReference type="EMBL" id="AMXI01000150">
    <property type="protein sequence ID" value="EKN43110.1"/>
    <property type="molecule type" value="Genomic_DNA"/>
</dbReference>
<dbReference type="PATRIC" id="fig|1232189.3.peg.428"/>
<organism evidence="1 2">
    <name type="scientific">Clostridium botulinum CFSAN001627</name>
    <dbReference type="NCBI Taxonomy" id="1232189"/>
    <lineage>
        <taxon>Bacteria</taxon>
        <taxon>Bacillati</taxon>
        <taxon>Bacillota</taxon>
        <taxon>Clostridia</taxon>
        <taxon>Eubacteriales</taxon>
        <taxon>Clostridiaceae</taxon>
        <taxon>Clostridium</taxon>
    </lineage>
</organism>
<reference evidence="1 2" key="1">
    <citation type="submission" date="2012-10" db="EMBL/GenBank/DDBJ databases">
        <authorList>
            <person name="Strain E.A."/>
            <person name="Brown E."/>
            <person name="Allard M.W."/>
            <person name="Gonzalez-Escalona N."/>
            <person name="Timme R."/>
        </authorList>
    </citation>
    <scope>NUCLEOTIDE SEQUENCE [LARGE SCALE GENOMIC DNA]</scope>
    <source>
        <strain evidence="1 2">CFSAN001627</strain>
    </source>
</reference>
<proteinExistence type="predicted"/>
<evidence type="ECO:0008006" key="3">
    <source>
        <dbReference type="Google" id="ProtNLM"/>
    </source>
</evidence>
<evidence type="ECO:0000313" key="2">
    <source>
        <dbReference type="Proteomes" id="UP000011944"/>
    </source>
</evidence>
<protein>
    <recommendedName>
        <fullName evidence="3">DZANK-type domain-containing protein</fullName>
    </recommendedName>
</protein>
<accession>M1ZZP9</accession>
<dbReference type="AlphaFoldDB" id="M1ZZP9"/>
<evidence type="ECO:0000313" key="1">
    <source>
        <dbReference type="EMBL" id="EKN43110.1"/>
    </source>
</evidence>
<comment type="caution">
    <text evidence="1">The sequence shown here is derived from an EMBL/GenBank/DDBJ whole genome shotgun (WGS) entry which is preliminary data.</text>
</comment>
<reference evidence="1 2" key="2">
    <citation type="submission" date="2013-03" db="EMBL/GenBank/DDBJ databases">
        <title>Diversity in Clostridium botulinum.</title>
        <authorList>
            <person name="Timme R.E."/>
            <person name="Allard M."/>
            <person name="Luo Y."/>
            <person name="Strain E."/>
            <person name="Gonzalez-Escalona N."/>
            <person name="Brown E."/>
        </authorList>
    </citation>
    <scope>NUCLEOTIDE SEQUENCE [LARGE SCALE GENOMIC DNA]</scope>
    <source>
        <strain evidence="1 2">CFSAN001627</strain>
    </source>
</reference>
<sequence length="58" mass="6733">MKCPKCNKETNGINFCMQCGAKLNKTCKECWMKNRQPYNCGFEKCPGYKLPIIEKLKP</sequence>
<name>M1ZZP9_CLOBO</name>
<dbReference type="Proteomes" id="UP000011944">
    <property type="component" value="Unassembled WGS sequence"/>
</dbReference>
<gene>
    <name evidence="1" type="ORF">CFSAN001627_02655</name>
</gene>